<evidence type="ECO:0000313" key="3">
    <source>
        <dbReference type="EnsemblFungi" id="PTTG_26536-t43_1-p1"/>
    </source>
</evidence>
<reference evidence="2" key="1">
    <citation type="submission" date="2009-11" db="EMBL/GenBank/DDBJ databases">
        <authorList>
            <consortium name="The Broad Institute Genome Sequencing Platform"/>
            <person name="Ward D."/>
            <person name="Feldgarden M."/>
            <person name="Earl A."/>
            <person name="Young S.K."/>
            <person name="Zeng Q."/>
            <person name="Koehrsen M."/>
            <person name="Alvarado L."/>
            <person name="Berlin A."/>
            <person name="Bochicchio J."/>
            <person name="Borenstein D."/>
            <person name="Chapman S.B."/>
            <person name="Chen Z."/>
            <person name="Engels R."/>
            <person name="Freedman E."/>
            <person name="Gellesch M."/>
            <person name="Goldberg J."/>
            <person name="Griggs A."/>
            <person name="Gujja S."/>
            <person name="Heilman E."/>
            <person name="Heiman D."/>
            <person name="Hepburn T."/>
            <person name="Howarth C."/>
            <person name="Jen D."/>
            <person name="Larson L."/>
            <person name="Lewis B."/>
            <person name="Mehta T."/>
            <person name="Park D."/>
            <person name="Pearson M."/>
            <person name="Roberts A."/>
            <person name="Saif S."/>
            <person name="Shea T."/>
            <person name="Shenoy N."/>
            <person name="Sisk P."/>
            <person name="Stolte C."/>
            <person name="Sykes S."/>
            <person name="Thomson T."/>
            <person name="Walk T."/>
            <person name="White J."/>
            <person name="Yandava C."/>
            <person name="Izard J."/>
            <person name="Baranova O.V."/>
            <person name="Blanton J.M."/>
            <person name="Tanner A.C."/>
            <person name="Dewhirst F.E."/>
            <person name="Haas B."/>
            <person name="Nusbaum C."/>
            <person name="Birren B."/>
        </authorList>
    </citation>
    <scope>NUCLEOTIDE SEQUENCE [LARGE SCALE GENOMIC DNA]</scope>
    <source>
        <strain evidence="2">1-1 BBBD Race 1</strain>
    </source>
</reference>
<sequence length="307" mass="34807">MASVRIREARSLVFLIIFRFTFVLSAWPEFDLNQPAAECSEEFPILSTTPEDFPGKRKMDPVQLLSLSPPNSRLRLSHCVAENVPSGSDSLNLRLKAQVESEPSDSGVKRSTFVDNLAFRQAISQPNTSENNHEPPTAQKKPEKPTPYVYFLSNEHVVEELLSEYSKRFEDEVTQIPGFRPGEKHEYLPLARATSRDGSGIPVLKVLQRETLNRVKMPTLDHRIQQKKLLDWLFKQIFEPDHGSAVMGVDHVPYLNLGLNDPEMKIGAIQEKLINYFSTPSCEANHDYVGQIATDLIKSYEDQNPSE</sequence>
<dbReference type="OrthoDB" id="2496355at2759"/>
<reference evidence="2" key="2">
    <citation type="submission" date="2016-05" db="EMBL/GenBank/DDBJ databases">
        <title>Comparative analysis highlights variable genome content of wheat rusts and divergence of the mating loci.</title>
        <authorList>
            <person name="Cuomo C.A."/>
            <person name="Bakkeren G."/>
            <person name="Szabo L."/>
            <person name="Khalil H."/>
            <person name="Joly D."/>
            <person name="Goldberg J."/>
            <person name="Young S."/>
            <person name="Zeng Q."/>
            <person name="Fellers J."/>
        </authorList>
    </citation>
    <scope>NUCLEOTIDE SEQUENCE [LARGE SCALE GENOMIC DNA]</scope>
    <source>
        <strain evidence="2">1-1 BBBD Race 1</strain>
    </source>
</reference>
<reference evidence="3 4" key="3">
    <citation type="journal article" date="2017" name="G3 (Bethesda)">
        <title>Comparative analysis highlights variable genome content of wheat rusts and divergence of the mating loci.</title>
        <authorList>
            <person name="Cuomo C.A."/>
            <person name="Bakkeren G."/>
            <person name="Khalil H.B."/>
            <person name="Panwar V."/>
            <person name="Joly D."/>
            <person name="Linning R."/>
            <person name="Sakthikumar S."/>
            <person name="Song X."/>
            <person name="Adiconis X."/>
            <person name="Fan L."/>
            <person name="Goldberg J.M."/>
            <person name="Levin J.Z."/>
            <person name="Young S."/>
            <person name="Zeng Q."/>
            <person name="Anikster Y."/>
            <person name="Bruce M."/>
            <person name="Wang M."/>
            <person name="Yin C."/>
            <person name="McCallum B."/>
            <person name="Szabo L.J."/>
            <person name="Hulbert S."/>
            <person name="Chen X."/>
            <person name="Fellers J.P."/>
        </authorList>
    </citation>
    <scope>NUCLEOTIDE SEQUENCE</scope>
    <source>
        <strain evidence="4">Isolate 1-1 / race 1 (BBBD)</strain>
        <strain evidence="3">isolate 1-1 / race 1 (BBBD)</strain>
    </source>
</reference>
<gene>
    <name evidence="2" type="ORF">PTTG_26536</name>
</gene>
<protein>
    <submittedName>
        <fullName evidence="2 3">Uncharacterized protein</fullName>
    </submittedName>
</protein>
<evidence type="ECO:0000313" key="2">
    <source>
        <dbReference type="EMBL" id="OAV95834.1"/>
    </source>
</evidence>
<dbReference type="VEuPathDB" id="FungiDB:PTTG_26536"/>
<reference evidence="3" key="4">
    <citation type="submission" date="2025-05" db="UniProtKB">
        <authorList>
            <consortium name="EnsemblFungi"/>
        </authorList>
    </citation>
    <scope>IDENTIFICATION</scope>
    <source>
        <strain evidence="3">isolate 1-1 / race 1 (BBBD)</strain>
    </source>
</reference>
<dbReference type="AlphaFoldDB" id="A0A180GTI0"/>
<keyword evidence="4" id="KW-1185">Reference proteome</keyword>
<evidence type="ECO:0000256" key="1">
    <source>
        <dbReference type="SAM" id="MobiDB-lite"/>
    </source>
</evidence>
<dbReference type="Proteomes" id="UP000005240">
    <property type="component" value="Unassembled WGS sequence"/>
</dbReference>
<accession>A0A180GTI0</accession>
<proteinExistence type="predicted"/>
<feature type="region of interest" description="Disordered" evidence="1">
    <location>
        <begin position="123"/>
        <end position="145"/>
    </location>
</feature>
<organism evidence="2">
    <name type="scientific">Puccinia triticina (isolate 1-1 / race 1 (BBBD))</name>
    <name type="common">Brown leaf rust fungus</name>
    <dbReference type="NCBI Taxonomy" id="630390"/>
    <lineage>
        <taxon>Eukaryota</taxon>
        <taxon>Fungi</taxon>
        <taxon>Dikarya</taxon>
        <taxon>Basidiomycota</taxon>
        <taxon>Pucciniomycotina</taxon>
        <taxon>Pucciniomycetes</taxon>
        <taxon>Pucciniales</taxon>
        <taxon>Pucciniaceae</taxon>
        <taxon>Puccinia</taxon>
    </lineage>
</organism>
<dbReference type="EnsemblFungi" id="PTTG_26536-t43_1">
    <property type="protein sequence ID" value="PTTG_26536-t43_1-p1"/>
    <property type="gene ID" value="PTTG_26536"/>
</dbReference>
<name>A0A180GTI0_PUCT1</name>
<dbReference type="EMBL" id="ADAS02000025">
    <property type="protein sequence ID" value="OAV95834.1"/>
    <property type="molecule type" value="Genomic_DNA"/>
</dbReference>
<evidence type="ECO:0000313" key="4">
    <source>
        <dbReference type="Proteomes" id="UP000005240"/>
    </source>
</evidence>